<dbReference type="Proteomes" id="UP000475928">
    <property type="component" value="Unassembled WGS sequence"/>
</dbReference>
<evidence type="ECO:0000313" key="1">
    <source>
        <dbReference type="EMBL" id="GFH41324.1"/>
    </source>
</evidence>
<protein>
    <recommendedName>
        <fullName evidence="3">Bacteriocin immunity protein</fullName>
    </recommendedName>
</protein>
<gene>
    <name evidence="1" type="ORF">Hs20B_17220</name>
</gene>
<dbReference type="AlphaFoldDB" id="A0A6A0BAC3"/>
<name>A0A6A0BAC3_9LACT</name>
<dbReference type="RefSeq" id="WP_172357701.1">
    <property type="nucleotide sequence ID" value="NZ_BLLH01000012.1"/>
</dbReference>
<organism evidence="1 2">
    <name type="scientific">Pseudolactococcus insecticola</name>
    <dbReference type="NCBI Taxonomy" id="2709158"/>
    <lineage>
        <taxon>Bacteria</taxon>
        <taxon>Bacillati</taxon>
        <taxon>Bacillota</taxon>
        <taxon>Bacilli</taxon>
        <taxon>Lactobacillales</taxon>
        <taxon>Streptococcaceae</taxon>
        <taxon>Pseudolactococcus</taxon>
    </lineage>
</organism>
<accession>A0A6A0BAC3</accession>
<sequence length="112" mass="12226">MSRKEKESRTEADLAQFKTLLAAAIAAPDVVGNVAIQDILQTHLRNVTKTGNIERELAQLTSDLGPLAIKQTLPHSTGELYLVLKQQKLSLTEIMRDSAMLYGLQVGIGRGI</sequence>
<comment type="caution">
    <text evidence="1">The sequence shown here is derived from an EMBL/GenBank/DDBJ whole genome shotgun (WGS) entry which is preliminary data.</text>
</comment>
<dbReference type="EMBL" id="BLLH01000012">
    <property type="protein sequence ID" value="GFH41324.1"/>
    <property type="molecule type" value="Genomic_DNA"/>
</dbReference>
<proteinExistence type="predicted"/>
<evidence type="ECO:0000313" key="2">
    <source>
        <dbReference type="Proteomes" id="UP000475928"/>
    </source>
</evidence>
<evidence type="ECO:0008006" key="3">
    <source>
        <dbReference type="Google" id="ProtNLM"/>
    </source>
</evidence>
<keyword evidence="2" id="KW-1185">Reference proteome</keyword>
<reference evidence="1 2" key="1">
    <citation type="submission" date="2020-02" db="EMBL/GenBank/DDBJ databases">
        <title>Draft genome sequence of Lactococcus sp. Hs20B0-1.</title>
        <authorList>
            <person name="Noda S."/>
            <person name="Yuki M."/>
            <person name="Ohkuma M."/>
        </authorList>
    </citation>
    <scope>NUCLEOTIDE SEQUENCE [LARGE SCALE GENOMIC DNA]</scope>
    <source>
        <strain evidence="1 2">Hs20B0-1</strain>
    </source>
</reference>